<name>A0A517ZY25_9PLAN</name>
<sequence length="666" mass="75812">MADWRKTILKEFKKEIYRLTLVSDPDGLLTEEQMLTEIKQRGFDLIPFEDSVAFRYAYESKYRSIWDRGEKTELVVVLRNEDDLQQLPYDLLKAGRKLEFSLDKLFPNLNYPVLKALDRSLLDPLFDAYEQDHESTLGRKATSDFVLRWCFGIERSMIGTAADLAVALLKLHRSGRILPMVLSEHLVENLKVKYVGWELDDFLSNQSLFLQFVQKQWQHLIESFDGASEATLQVHESHASFGWSDSADLLLIPFDHPEVQAYVDTLFLEGLLNPINCKSKAAVPQWAHVGVKHDPVADSLKRYAKLVEQTETGIPKGSASHSDWQKFARAWAEAVVLRWEIDEHIESTARNRWHNLHVQVECRFADWMKERFGSLYNLPSLPNPVMVHHVPHYLVSVRNNESLRKLALVVMDGLALDQWLILRRLIQEQRATWRLEETNVFAWVPSLTSISRQSIFAAQPPMYFAKSMHDTSPEPRHWKRFWEDQGVAADLVHYAKKVTSGETESLDKCLANSNESIVGIVVNTVDEIMHGEKQGAAGMHDAVRLEAKRVISLLDRLIGEGYEVFMTADHGNIAAKGVGKPDDGVLPEVTGKRARLYESDSLRAQAKADIPASLEWSGVGLPSDRFALLPEGLSAFTFKDKNVVSHGGIALEEIIVPFVRFCKEEE</sequence>
<dbReference type="EMBL" id="CP036276">
    <property type="protein sequence ID" value="QDU47374.1"/>
    <property type="molecule type" value="Genomic_DNA"/>
</dbReference>
<keyword evidence="2" id="KW-1185">Reference proteome</keyword>
<dbReference type="NCBIfam" id="NF033449">
    <property type="entry name" value="BREX_PglZ_3"/>
    <property type="match status" value="1"/>
</dbReference>
<dbReference type="InterPro" id="IPR017850">
    <property type="entry name" value="Alkaline_phosphatase_core_sf"/>
</dbReference>
<organism evidence="1 2">
    <name type="scientific">Symmachiella dynata</name>
    <dbReference type="NCBI Taxonomy" id="2527995"/>
    <lineage>
        <taxon>Bacteria</taxon>
        <taxon>Pseudomonadati</taxon>
        <taxon>Planctomycetota</taxon>
        <taxon>Planctomycetia</taxon>
        <taxon>Planctomycetales</taxon>
        <taxon>Planctomycetaceae</taxon>
        <taxon>Symmachiella</taxon>
    </lineage>
</organism>
<dbReference type="KEGG" id="sdyn:Mal52_59030"/>
<evidence type="ECO:0000313" key="1">
    <source>
        <dbReference type="EMBL" id="QDU47374.1"/>
    </source>
</evidence>
<accession>A0A517ZY25</accession>
<dbReference type="Proteomes" id="UP000319383">
    <property type="component" value="Chromosome"/>
</dbReference>
<dbReference type="SUPFAM" id="SSF53649">
    <property type="entry name" value="Alkaline phosphatase-like"/>
    <property type="match status" value="1"/>
</dbReference>
<protein>
    <submittedName>
        <fullName evidence="1">PglZ domain protein</fullName>
    </submittedName>
</protein>
<gene>
    <name evidence="1" type="ORF">Mal52_59030</name>
</gene>
<evidence type="ECO:0000313" key="2">
    <source>
        <dbReference type="Proteomes" id="UP000319383"/>
    </source>
</evidence>
<dbReference type="AlphaFoldDB" id="A0A517ZY25"/>
<reference evidence="1 2" key="1">
    <citation type="submission" date="2019-02" db="EMBL/GenBank/DDBJ databases">
        <title>Deep-cultivation of Planctomycetes and their phenomic and genomic characterization uncovers novel biology.</title>
        <authorList>
            <person name="Wiegand S."/>
            <person name="Jogler M."/>
            <person name="Boedeker C."/>
            <person name="Pinto D."/>
            <person name="Vollmers J."/>
            <person name="Rivas-Marin E."/>
            <person name="Kohn T."/>
            <person name="Peeters S.H."/>
            <person name="Heuer A."/>
            <person name="Rast P."/>
            <person name="Oberbeckmann S."/>
            <person name="Bunk B."/>
            <person name="Jeske O."/>
            <person name="Meyerdierks A."/>
            <person name="Storesund J.E."/>
            <person name="Kallscheuer N."/>
            <person name="Luecker S."/>
            <person name="Lage O.M."/>
            <person name="Pohl T."/>
            <person name="Merkel B.J."/>
            <person name="Hornburger P."/>
            <person name="Mueller R.-W."/>
            <person name="Bruemmer F."/>
            <person name="Labrenz M."/>
            <person name="Spormann A.M."/>
            <person name="Op den Camp H."/>
            <person name="Overmann J."/>
            <person name="Amann R."/>
            <person name="Jetten M.S.M."/>
            <person name="Mascher T."/>
            <person name="Medema M.H."/>
            <person name="Devos D.P."/>
            <person name="Kaster A.-K."/>
            <person name="Ovreas L."/>
            <person name="Rohde M."/>
            <person name="Galperin M.Y."/>
            <person name="Jogler C."/>
        </authorList>
    </citation>
    <scope>NUCLEOTIDE SEQUENCE [LARGE SCALE GENOMIC DNA]</scope>
    <source>
        <strain evidence="1 2">Mal52</strain>
    </source>
</reference>
<dbReference type="RefSeq" id="WP_145380202.1">
    <property type="nucleotide sequence ID" value="NZ_CP036276.1"/>
</dbReference>
<dbReference type="Pfam" id="PF08665">
    <property type="entry name" value="PglZ"/>
    <property type="match status" value="1"/>
</dbReference>
<proteinExistence type="predicted"/>